<evidence type="ECO:0000313" key="2">
    <source>
        <dbReference type="Proteomes" id="UP001172102"/>
    </source>
</evidence>
<reference evidence="1" key="1">
    <citation type="submission" date="2023-06" db="EMBL/GenBank/DDBJ databases">
        <title>Genome-scale phylogeny and comparative genomics of the fungal order Sordariales.</title>
        <authorList>
            <consortium name="Lawrence Berkeley National Laboratory"/>
            <person name="Hensen N."/>
            <person name="Bonometti L."/>
            <person name="Westerberg I."/>
            <person name="Brannstrom I.O."/>
            <person name="Guillou S."/>
            <person name="Cros-Aarteil S."/>
            <person name="Calhoun S."/>
            <person name="Haridas S."/>
            <person name="Kuo A."/>
            <person name="Mondo S."/>
            <person name="Pangilinan J."/>
            <person name="Riley R."/>
            <person name="Labutti K."/>
            <person name="Andreopoulos B."/>
            <person name="Lipzen A."/>
            <person name="Chen C."/>
            <person name="Yanf M."/>
            <person name="Daum C."/>
            <person name="Ng V."/>
            <person name="Clum A."/>
            <person name="Steindorff A."/>
            <person name="Ohm R."/>
            <person name="Martin F."/>
            <person name="Silar P."/>
            <person name="Natvig D."/>
            <person name="Lalanne C."/>
            <person name="Gautier V."/>
            <person name="Ament-Velasquez S.L."/>
            <person name="Kruys A."/>
            <person name="Hutchinson M.I."/>
            <person name="Powell A.J."/>
            <person name="Barry K."/>
            <person name="Miller A.N."/>
            <person name="Grigoriev I.V."/>
            <person name="Debuchy R."/>
            <person name="Gladieux P."/>
            <person name="Thoren M.H."/>
            <person name="Johannesson H."/>
        </authorList>
    </citation>
    <scope>NUCLEOTIDE SEQUENCE</scope>
    <source>
        <strain evidence="1">SMH4607-1</strain>
    </source>
</reference>
<gene>
    <name evidence="1" type="ORF">B0H67DRAFT_640021</name>
</gene>
<dbReference type="AlphaFoldDB" id="A0AA40E817"/>
<sequence>MDHLDLEPSAENFICSSLTQREPWGPVATQILQSGGKLWKETNLESHDIALLIPREFQEGSQHFQFLLLSPVDIEDRGAITRIEQLRHLSGDADMAVVFLFDEDRDEGATASFMKLQLGIVAGDILEIPIIPLSSPEALTTTLQSFMTSLVSSRAARSCPVDATQDLLPYCTVNAPLSNQSLGVLGNDSFSFRDLLDGVATEEGCTRIGDTIGQAEASRMLSFWTHEFAIP</sequence>
<dbReference type="Proteomes" id="UP001172102">
    <property type="component" value="Unassembled WGS sequence"/>
</dbReference>
<name>A0AA40E817_9PEZI</name>
<organism evidence="1 2">
    <name type="scientific">Lasiosphaeris hirsuta</name>
    <dbReference type="NCBI Taxonomy" id="260670"/>
    <lineage>
        <taxon>Eukaryota</taxon>
        <taxon>Fungi</taxon>
        <taxon>Dikarya</taxon>
        <taxon>Ascomycota</taxon>
        <taxon>Pezizomycotina</taxon>
        <taxon>Sordariomycetes</taxon>
        <taxon>Sordariomycetidae</taxon>
        <taxon>Sordariales</taxon>
        <taxon>Lasiosphaeriaceae</taxon>
        <taxon>Lasiosphaeris</taxon>
    </lineage>
</organism>
<accession>A0AA40E817</accession>
<proteinExistence type="predicted"/>
<protein>
    <submittedName>
        <fullName evidence="1">Uncharacterized protein</fullName>
    </submittedName>
</protein>
<evidence type="ECO:0000313" key="1">
    <source>
        <dbReference type="EMBL" id="KAK0731659.1"/>
    </source>
</evidence>
<dbReference type="EMBL" id="JAUKUA010000001">
    <property type="protein sequence ID" value="KAK0731659.1"/>
    <property type="molecule type" value="Genomic_DNA"/>
</dbReference>
<comment type="caution">
    <text evidence="1">The sequence shown here is derived from an EMBL/GenBank/DDBJ whole genome shotgun (WGS) entry which is preliminary data.</text>
</comment>
<keyword evidence="2" id="KW-1185">Reference proteome</keyword>